<dbReference type="PROSITE" id="PS50110">
    <property type="entry name" value="RESPONSE_REGULATORY"/>
    <property type="match status" value="1"/>
</dbReference>
<dbReference type="CDD" id="cd17536">
    <property type="entry name" value="REC_YesN-like"/>
    <property type="match status" value="1"/>
</dbReference>
<dbReference type="InterPro" id="IPR052163">
    <property type="entry name" value="DGC-Regulatory_Protein"/>
</dbReference>
<dbReference type="SMART" id="SM00448">
    <property type="entry name" value="REC"/>
    <property type="match status" value="1"/>
</dbReference>
<evidence type="ECO:0000313" key="8">
    <source>
        <dbReference type="Proteomes" id="UP000239446"/>
    </source>
</evidence>
<evidence type="ECO:0000259" key="5">
    <source>
        <dbReference type="PROSITE" id="PS50887"/>
    </source>
</evidence>
<dbReference type="CDD" id="cd01949">
    <property type="entry name" value="GGDEF"/>
    <property type="match status" value="1"/>
</dbReference>
<dbReference type="Pfam" id="PF00072">
    <property type="entry name" value="Response_reg"/>
    <property type="match status" value="1"/>
</dbReference>
<dbReference type="InterPro" id="IPR000160">
    <property type="entry name" value="GGDEF_dom"/>
</dbReference>
<evidence type="ECO:0000256" key="1">
    <source>
        <dbReference type="ARBA" id="ARBA00001946"/>
    </source>
</evidence>
<evidence type="ECO:0000313" key="7">
    <source>
        <dbReference type="EMBL" id="PPK53417.1"/>
    </source>
</evidence>
<gene>
    <name evidence="7" type="ORF">B0H24_10274</name>
    <name evidence="6" type="ORF">BY455_12415</name>
</gene>
<accession>A0A2S6G3J2</accession>
<comment type="cofactor">
    <cofactor evidence="1">
        <name>Mg(2+)</name>
        <dbReference type="ChEBI" id="CHEBI:18420"/>
    </cofactor>
</comment>
<dbReference type="GO" id="GO:0000160">
    <property type="term" value="P:phosphorelay signal transduction system"/>
    <property type="evidence" value="ECO:0007669"/>
    <property type="project" value="InterPro"/>
</dbReference>
<feature type="modified residue" description="4-aspartylphosphate" evidence="2">
    <location>
        <position position="81"/>
    </location>
</feature>
<dbReference type="EMBL" id="PTIT01000024">
    <property type="protein sequence ID" value="PPK50512.1"/>
    <property type="molecule type" value="Genomic_DNA"/>
</dbReference>
<dbReference type="NCBIfam" id="TIGR00254">
    <property type="entry name" value="GGDEF"/>
    <property type="match status" value="1"/>
</dbReference>
<dbReference type="NCBIfam" id="TIGR00229">
    <property type="entry name" value="sensory_box"/>
    <property type="match status" value="1"/>
</dbReference>
<dbReference type="Pfam" id="PF00990">
    <property type="entry name" value="GGDEF"/>
    <property type="match status" value="1"/>
</dbReference>
<dbReference type="FunFam" id="3.30.70.270:FF:000001">
    <property type="entry name" value="Diguanylate cyclase domain protein"/>
    <property type="match status" value="1"/>
</dbReference>
<comment type="caution">
    <text evidence="7">The sequence shown here is derived from an EMBL/GenBank/DDBJ whole genome shotgun (WGS) entry which is preliminary data.</text>
</comment>
<dbReference type="PANTHER" id="PTHR46663:SF3">
    <property type="entry name" value="SLL0267 PROTEIN"/>
    <property type="match status" value="1"/>
</dbReference>
<reference evidence="7 8" key="2">
    <citation type="submission" date="2018-02" db="EMBL/GenBank/DDBJ databases">
        <title>Subsurface microbial communities from deep shales in Ohio and West Virginia, USA.</title>
        <authorList>
            <person name="Wrighton K."/>
        </authorList>
    </citation>
    <scope>NUCLEOTIDE SEQUENCE [LARGE SCALE GENOMIC DNA]</scope>
    <source>
        <strain evidence="7 8">UTICA-S1B9</strain>
    </source>
</reference>
<evidence type="ECO:0000313" key="9">
    <source>
        <dbReference type="Proteomes" id="UP000239648"/>
    </source>
</evidence>
<proteinExistence type="predicted"/>
<evidence type="ECO:0000313" key="6">
    <source>
        <dbReference type="EMBL" id="PPK50512.1"/>
    </source>
</evidence>
<dbReference type="AlphaFoldDB" id="A0A2S6G3J2"/>
<dbReference type="InterPro" id="IPR000014">
    <property type="entry name" value="PAS"/>
</dbReference>
<evidence type="ECO:0000259" key="3">
    <source>
        <dbReference type="PROSITE" id="PS50110"/>
    </source>
</evidence>
<dbReference type="PROSITE" id="PS50112">
    <property type="entry name" value="PAS"/>
    <property type="match status" value="1"/>
</dbReference>
<dbReference type="InterPro" id="IPR029787">
    <property type="entry name" value="Nucleotide_cyclase"/>
</dbReference>
<dbReference type="PANTHER" id="PTHR46663">
    <property type="entry name" value="DIGUANYLATE CYCLASE DGCT-RELATED"/>
    <property type="match status" value="1"/>
</dbReference>
<name>A0A2S6G3J2_9GAMM</name>
<keyword evidence="9" id="KW-1185">Reference proteome</keyword>
<dbReference type="InterPro" id="IPR001789">
    <property type="entry name" value="Sig_transdc_resp-reg_receiver"/>
</dbReference>
<dbReference type="InterPro" id="IPR043128">
    <property type="entry name" value="Rev_trsase/Diguanyl_cyclase"/>
</dbReference>
<dbReference type="Gene3D" id="3.30.450.20">
    <property type="entry name" value="PAS domain"/>
    <property type="match status" value="1"/>
</dbReference>
<dbReference type="EMBL" id="PTIU01000027">
    <property type="protein sequence ID" value="PPK53417.1"/>
    <property type="molecule type" value="Genomic_DNA"/>
</dbReference>
<dbReference type="GO" id="GO:0006355">
    <property type="term" value="P:regulation of DNA-templated transcription"/>
    <property type="evidence" value="ECO:0007669"/>
    <property type="project" value="InterPro"/>
</dbReference>
<dbReference type="SMART" id="SM00091">
    <property type="entry name" value="PAS"/>
    <property type="match status" value="1"/>
</dbReference>
<dbReference type="SMART" id="SM00267">
    <property type="entry name" value="GGDEF"/>
    <property type="match status" value="1"/>
</dbReference>
<dbReference type="GO" id="GO:0003824">
    <property type="term" value="F:catalytic activity"/>
    <property type="evidence" value="ECO:0007669"/>
    <property type="project" value="UniProtKB-ARBA"/>
</dbReference>
<dbReference type="InterPro" id="IPR013767">
    <property type="entry name" value="PAS_fold"/>
</dbReference>
<reference evidence="6 9" key="1">
    <citation type="submission" date="2018-02" db="EMBL/GenBank/DDBJ databases">
        <title>Deep subsurface shale carbon reservoir microbial communities from Ohio and West Virginia, USA.</title>
        <authorList>
            <person name="Wrighton K."/>
        </authorList>
    </citation>
    <scope>NUCLEOTIDE SEQUENCE [LARGE SCALE GENOMIC DNA]</scope>
    <source>
        <strain evidence="6 9">UTICA-S1B6</strain>
    </source>
</reference>
<dbReference type="Gene3D" id="3.40.50.2300">
    <property type="match status" value="1"/>
</dbReference>
<dbReference type="SUPFAM" id="SSF52172">
    <property type="entry name" value="CheY-like"/>
    <property type="match status" value="1"/>
</dbReference>
<dbReference type="Pfam" id="PF00989">
    <property type="entry name" value="PAS"/>
    <property type="match status" value="1"/>
</dbReference>
<dbReference type="SUPFAM" id="SSF55073">
    <property type="entry name" value="Nucleotide cyclase"/>
    <property type="match status" value="1"/>
</dbReference>
<dbReference type="InterPro" id="IPR035965">
    <property type="entry name" value="PAS-like_dom_sf"/>
</dbReference>
<dbReference type="Gene3D" id="3.30.70.270">
    <property type="match status" value="1"/>
</dbReference>
<keyword evidence="2" id="KW-0597">Phosphoprotein</keyword>
<dbReference type="Proteomes" id="UP000239446">
    <property type="component" value="Unassembled WGS sequence"/>
</dbReference>
<protein>
    <submittedName>
        <fullName evidence="7">PAS domain S-box-containing protein/diguanylate cyclase (GGDEF)-like protein</fullName>
    </submittedName>
</protein>
<feature type="domain" description="GGDEF" evidence="5">
    <location>
        <begin position="333"/>
        <end position="467"/>
    </location>
</feature>
<dbReference type="Proteomes" id="UP000239648">
    <property type="component" value="Unassembled WGS sequence"/>
</dbReference>
<evidence type="ECO:0000259" key="4">
    <source>
        <dbReference type="PROSITE" id="PS50112"/>
    </source>
</evidence>
<organism evidence="7 8">
    <name type="scientific">Marinobacter persicus</name>
    <dbReference type="NCBI Taxonomy" id="930118"/>
    <lineage>
        <taxon>Bacteria</taxon>
        <taxon>Pseudomonadati</taxon>
        <taxon>Pseudomonadota</taxon>
        <taxon>Gammaproteobacteria</taxon>
        <taxon>Pseudomonadales</taxon>
        <taxon>Marinobacteraceae</taxon>
        <taxon>Marinobacter</taxon>
    </lineage>
</organism>
<feature type="domain" description="PAS" evidence="4">
    <location>
        <begin position="165"/>
        <end position="224"/>
    </location>
</feature>
<evidence type="ECO:0000256" key="2">
    <source>
        <dbReference type="PROSITE-ProRule" id="PRU00169"/>
    </source>
</evidence>
<dbReference type="InterPro" id="IPR011006">
    <property type="entry name" value="CheY-like_superfamily"/>
</dbReference>
<dbReference type="PROSITE" id="PS50887">
    <property type="entry name" value="GGDEF"/>
    <property type="match status" value="1"/>
</dbReference>
<dbReference type="CDD" id="cd00130">
    <property type="entry name" value="PAS"/>
    <property type="match status" value="1"/>
</dbReference>
<feature type="domain" description="Response regulatory" evidence="3">
    <location>
        <begin position="32"/>
        <end position="146"/>
    </location>
</feature>
<sequence length="467" mass="51626">MSILQNYSENSVSDDVDITPHVTGETSEYLGRLLIGDDEPRLLNSLCSILRDKGFEVDGAEDGDAVCQRLRENAYDLVLLDIRMPGKSGLEIMAWLKETGVDAPVIIISGHSDYRIVRQAFKLGACDYLRKPYDVDELIRAVGGTVLERRQARSQAATGWSNPLTADFFKHTLDHLPDLVFSLDERKCINYLNHHSESLLGLPTEELIGQPFSQLVHEGDIAKLPLLFGKNEVGESVTQEIKLKTYHGGIGYLDCDITVASPLEANNTALTYAKPPPAKPPFLGIVRDITEHKRTLALMEFHASHDTLTGLPNRSLFMDRLTLAVSQASRNGQKLAVLFIDLNDFKAVNDTYGHGVGDQLLQKVAAGLTHCLREGDTLARYGGDEFTVLLPSLDEKKDAATVARKLMNSLETPFQFEGTDLRVSIGTSIGIAMYPEDGAGAETLVERADMAMYAVKQKKKNDFYFYS</sequence>
<dbReference type="SUPFAM" id="SSF55785">
    <property type="entry name" value="PYP-like sensor domain (PAS domain)"/>
    <property type="match status" value="1"/>
</dbReference>